<evidence type="ECO:0000259" key="1">
    <source>
        <dbReference type="Pfam" id="PF14082"/>
    </source>
</evidence>
<organism evidence="2 3">
    <name type="scientific">Sphingopyxis lindanitolerans</name>
    <dbReference type="NCBI Taxonomy" id="2054227"/>
    <lineage>
        <taxon>Bacteria</taxon>
        <taxon>Pseudomonadati</taxon>
        <taxon>Pseudomonadota</taxon>
        <taxon>Alphaproteobacteria</taxon>
        <taxon>Sphingomonadales</taxon>
        <taxon>Sphingomonadaceae</taxon>
        <taxon>Sphingopyxis</taxon>
    </lineage>
</organism>
<feature type="domain" description="Shedu protein SduA C-terminal" evidence="1">
    <location>
        <begin position="51"/>
        <end position="209"/>
    </location>
</feature>
<keyword evidence="3" id="KW-1185">Reference proteome</keyword>
<dbReference type="OrthoDB" id="7059005at2"/>
<evidence type="ECO:0000313" key="3">
    <source>
        <dbReference type="Proteomes" id="UP000238954"/>
    </source>
</evidence>
<dbReference type="Pfam" id="PF14082">
    <property type="entry name" value="SduA_C"/>
    <property type="match status" value="1"/>
</dbReference>
<dbReference type="AlphaFoldDB" id="A0A2S8B0M4"/>
<accession>A0A2S8B0M4</accession>
<sequence>MPTLFELSKPENQARFHRELAEQFPDALYGSRRDFSAKLAGEFDAALATGSEEAMQNIIETHPYLLQYAFRTTGHHGTWAYAKRWIRTNQVNGQRGLIPDFIAAMSNSLGYSWQIIELKRPDVQFANKRGDGLSTEAHKALAQCGEYMSHFANYIENVRVNVGNERIKQPDGVTIVMGDSRLENEAQRKVRVGFQDLSPKISIATYDRLRRGLLNDVMPSALETPTYEGAQTADFLGGRPA</sequence>
<protein>
    <recommendedName>
        <fullName evidence="1">Shedu protein SduA C-terminal domain-containing protein</fullName>
    </recommendedName>
</protein>
<evidence type="ECO:0000313" key="2">
    <source>
        <dbReference type="EMBL" id="PQM25897.1"/>
    </source>
</evidence>
<dbReference type="InterPro" id="IPR025359">
    <property type="entry name" value="SduA_C"/>
</dbReference>
<proteinExistence type="predicted"/>
<dbReference type="Proteomes" id="UP000238954">
    <property type="component" value="Chromosome"/>
</dbReference>
<name>A0A2S8B0M4_9SPHN</name>
<reference evidence="3" key="1">
    <citation type="submission" date="2017-11" db="EMBL/GenBank/DDBJ databases">
        <title>The complete genome sequence of Sphingopyxis pomeranensis sp. nov. strain WS5A3p.</title>
        <authorList>
            <person name="Kaminski M.A."/>
        </authorList>
    </citation>
    <scope>NUCLEOTIDE SEQUENCE [LARGE SCALE GENOMIC DNA]</scope>
    <source>
        <strain evidence="3">WS5A3p</strain>
    </source>
</reference>
<comment type="caution">
    <text evidence="2">The sequence shown here is derived from an EMBL/GenBank/DDBJ whole genome shotgun (WGS) entry which is preliminary data.</text>
</comment>
<dbReference type="RefSeq" id="WP_105999319.1">
    <property type="nucleotide sequence ID" value="NZ_CM009578.1"/>
</dbReference>
<dbReference type="EMBL" id="PHFW01000003">
    <property type="protein sequence ID" value="PQM25897.1"/>
    <property type="molecule type" value="Genomic_DNA"/>
</dbReference>
<gene>
    <name evidence="2" type="ORF">CVO77_12335</name>
</gene>